<dbReference type="EMBL" id="CM055096">
    <property type="protein sequence ID" value="KAJ7557550.1"/>
    <property type="molecule type" value="Genomic_DNA"/>
</dbReference>
<accession>A0ACC2DTD7</accession>
<proteinExistence type="predicted"/>
<protein>
    <submittedName>
        <fullName evidence="1">Uncharacterized protein</fullName>
    </submittedName>
</protein>
<dbReference type="Proteomes" id="UP001162992">
    <property type="component" value="Chromosome 5"/>
</dbReference>
<evidence type="ECO:0000313" key="2">
    <source>
        <dbReference type="Proteomes" id="UP001162992"/>
    </source>
</evidence>
<keyword evidence="2" id="KW-1185">Reference proteome</keyword>
<reference evidence="2" key="1">
    <citation type="journal article" date="2024" name="Proc. Natl. Acad. Sci. U.S.A.">
        <title>Extraordinary preservation of gene collinearity over three hundred million years revealed in homosporous lycophytes.</title>
        <authorList>
            <person name="Li C."/>
            <person name="Wickell D."/>
            <person name="Kuo L.Y."/>
            <person name="Chen X."/>
            <person name="Nie B."/>
            <person name="Liao X."/>
            <person name="Peng D."/>
            <person name="Ji J."/>
            <person name="Jenkins J."/>
            <person name="Williams M."/>
            <person name="Shu S."/>
            <person name="Plott C."/>
            <person name="Barry K."/>
            <person name="Rajasekar S."/>
            <person name="Grimwood J."/>
            <person name="Han X."/>
            <person name="Sun S."/>
            <person name="Hou Z."/>
            <person name="He W."/>
            <person name="Dai G."/>
            <person name="Sun C."/>
            <person name="Schmutz J."/>
            <person name="Leebens-Mack J.H."/>
            <person name="Li F.W."/>
            <person name="Wang L."/>
        </authorList>
    </citation>
    <scope>NUCLEOTIDE SEQUENCE [LARGE SCALE GENOMIC DNA]</scope>
    <source>
        <strain evidence="2">cv. PW_Plant_1</strain>
    </source>
</reference>
<name>A0ACC2DTD7_DIPCM</name>
<gene>
    <name evidence="1" type="ORF">O6H91_05G131800</name>
</gene>
<organism evidence="1 2">
    <name type="scientific">Diphasiastrum complanatum</name>
    <name type="common">Issler's clubmoss</name>
    <name type="synonym">Lycopodium complanatum</name>
    <dbReference type="NCBI Taxonomy" id="34168"/>
    <lineage>
        <taxon>Eukaryota</taxon>
        <taxon>Viridiplantae</taxon>
        <taxon>Streptophyta</taxon>
        <taxon>Embryophyta</taxon>
        <taxon>Tracheophyta</taxon>
        <taxon>Lycopodiopsida</taxon>
        <taxon>Lycopodiales</taxon>
        <taxon>Lycopodiaceae</taxon>
        <taxon>Lycopodioideae</taxon>
        <taxon>Diphasiastrum</taxon>
    </lineage>
</organism>
<comment type="caution">
    <text evidence="1">The sequence shown here is derived from an EMBL/GenBank/DDBJ whole genome shotgun (WGS) entry which is preliminary data.</text>
</comment>
<sequence>MSARMLQRALRDQKPIQLPHTSIDELEENIEDDSAEVDDGVAKNPFDLLDIQEDDIDEKEDGAAEPESNVQEAVLGATSPKRTSLSKAKKKNKGKKKSKHLNASEAHVREESIDSLLERLAASNLDMSSSESSRQKVPNKSSSVNDTVPLLAVNSKYLRAEDELRRIFGAKVINAVEKSGDGATARYRRQGVVRHAGRVGPLKRTILVAPMETWPRWDGGISMEYLESKDGLMHFRYVYSTSYMEIQKEYEACVESHDPNTIASLLMHHPYHIDSLLALAEVYKHLGEYQRSASLLEQCLYALENAWHSMFNPSAGNCRLKYSYDQNKPFFFALIRHMQHLGRRGCHRTALEICKLLLSLDSDDPLGALFSIDYYALRAEQYAWLESFVGQYNKDKSIALLPNFSFSIAVARFYLEPHHSTETVTQNGDSKSSIPEGKNEDKISSSELLQQALMLHPLVLKKIILKAPIKEDLVWARLLKHWHFSAASAGGPSLEHLINIYIERHHLVWRVPDLQTWLKTAALAVVETADKPGNDGGEIANWACVRKEAFQSDQNEYRHLILSEFSDSTSTLSPDQLQQIGFQDREVMEGDAAHNLGHAPDMNLEGRNVFMVFLQSFLPWRDYGIDLHGEDPQDRGGRNRLDEDGGDG</sequence>
<evidence type="ECO:0000313" key="1">
    <source>
        <dbReference type="EMBL" id="KAJ7557550.1"/>
    </source>
</evidence>